<dbReference type="KEGG" id="mej:Q7A_3096"/>
<reference evidence="1 2" key="1">
    <citation type="journal article" date="2012" name="J. Bacteriol.">
        <title>Complete genome sequences of Methylophaga sp. strain JAM1 and Methylophaga sp. strain JAM7.</title>
        <authorList>
            <person name="Villeneuve C."/>
            <person name="Martineau C."/>
            <person name="Mauffrey F."/>
            <person name="Villemur R."/>
        </authorList>
    </citation>
    <scope>NUCLEOTIDE SEQUENCE [LARGE SCALE GENOMIC DNA]</scope>
    <source>
        <strain evidence="1 2">JAM1</strain>
    </source>
</reference>
<proteinExistence type="predicted"/>
<keyword evidence="2" id="KW-1185">Reference proteome</keyword>
<gene>
    <name evidence="1" type="ordered locus">Q7A_3096</name>
</gene>
<evidence type="ECO:0000313" key="1">
    <source>
        <dbReference type="EMBL" id="AFI85869.1"/>
    </source>
</evidence>
<dbReference type="PATRIC" id="fig|754476.3.peg.3042"/>
<dbReference type="STRING" id="754476.Q7A_3096"/>
<dbReference type="Proteomes" id="UP000009144">
    <property type="component" value="Chromosome"/>
</dbReference>
<dbReference type="PROSITE" id="PS51257">
    <property type="entry name" value="PROKAR_LIPOPROTEIN"/>
    <property type="match status" value="1"/>
</dbReference>
<sequence>MRSSGYLSFFTTLVLLSGCNAGEPVMVYESRNAQQCETTGITPADSAAKLAAENIEVTETHCGRRTGVAYPAACGMGTGTILIHQIAETDLVTARNIGFQEVSELIDLDAATGYEFVDCEDK</sequence>
<evidence type="ECO:0000313" key="2">
    <source>
        <dbReference type="Proteomes" id="UP000009144"/>
    </source>
</evidence>
<accession>I1XNA0</accession>
<name>I1XNA0_METNJ</name>
<dbReference type="HOGENOM" id="CLU_2023996_0_0_6"/>
<reference evidence="1 2" key="2">
    <citation type="journal article" date="2013" name="Int. J. Syst. Evol. Microbiol.">
        <title>Methylophaga nitratireducenticrescens sp. nov. and Methylophaga frappieri sp. nov., isolated from the biofilm of the methanol-fed denitrification system treating the seawater at the Montreal Biodome.</title>
        <authorList>
            <person name="Villeneuve C."/>
            <person name="Martineau C."/>
            <person name="Mauffrey F."/>
            <person name="Villemur R."/>
        </authorList>
    </citation>
    <scope>NUCLEOTIDE SEQUENCE [LARGE SCALE GENOMIC DNA]</scope>
    <source>
        <strain evidence="1 2">JAM1</strain>
    </source>
</reference>
<dbReference type="AlphaFoldDB" id="I1XNA0"/>
<protein>
    <submittedName>
        <fullName evidence="1">Uncharacterized protein</fullName>
    </submittedName>
</protein>
<dbReference type="EMBL" id="CP003390">
    <property type="protein sequence ID" value="AFI85869.1"/>
    <property type="molecule type" value="Genomic_DNA"/>
</dbReference>
<organism evidence="1 2">
    <name type="scientific">Methylophaga nitratireducenticrescens</name>
    <dbReference type="NCBI Taxonomy" id="754476"/>
    <lineage>
        <taxon>Bacteria</taxon>
        <taxon>Pseudomonadati</taxon>
        <taxon>Pseudomonadota</taxon>
        <taxon>Gammaproteobacteria</taxon>
        <taxon>Thiotrichales</taxon>
        <taxon>Piscirickettsiaceae</taxon>
        <taxon>Methylophaga</taxon>
    </lineage>
</organism>